<dbReference type="Proteomes" id="UP000254554">
    <property type="component" value="Unassembled WGS sequence"/>
</dbReference>
<dbReference type="GO" id="GO:0016020">
    <property type="term" value="C:membrane"/>
    <property type="evidence" value="ECO:0007669"/>
    <property type="project" value="GOC"/>
</dbReference>
<dbReference type="InterPro" id="IPR007691">
    <property type="entry name" value="LpxD"/>
</dbReference>
<name>A0A377GD38_9GAMM</name>
<dbReference type="InterPro" id="IPR011004">
    <property type="entry name" value="Trimer_LpxA-like_sf"/>
</dbReference>
<dbReference type="AlphaFoldDB" id="A0A377GD38"/>
<dbReference type="OrthoDB" id="9784739at2"/>
<dbReference type="GO" id="GO:0016410">
    <property type="term" value="F:N-acyltransferase activity"/>
    <property type="evidence" value="ECO:0007669"/>
    <property type="project" value="InterPro"/>
</dbReference>
<dbReference type="PANTHER" id="PTHR43378:SF2">
    <property type="entry name" value="UDP-3-O-ACYLGLUCOSAMINE N-ACYLTRANSFERASE 1, MITOCHONDRIAL-RELATED"/>
    <property type="match status" value="1"/>
</dbReference>
<dbReference type="Pfam" id="PF04613">
    <property type="entry name" value="LpxD"/>
    <property type="match status" value="1"/>
</dbReference>
<dbReference type="RefSeq" id="WP_010654617.1">
    <property type="nucleotide sequence ID" value="NZ_JAPHOS010000001.1"/>
</dbReference>
<keyword evidence="4" id="KW-0677">Repeat</keyword>
<proteinExistence type="predicted"/>
<dbReference type="EMBL" id="UGGT01000001">
    <property type="protein sequence ID" value="STO22509.1"/>
    <property type="molecule type" value="Genomic_DNA"/>
</dbReference>
<dbReference type="GeneID" id="93293360"/>
<evidence type="ECO:0000256" key="5">
    <source>
        <dbReference type="ARBA" id="ARBA00023098"/>
    </source>
</evidence>
<reference evidence="8 9" key="1">
    <citation type="submission" date="2018-06" db="EMBL/GenBank/DDBJ databases">
        <authorList>
            <consortium name="Pathogen Informatics"/>
            <person name="Doyle S."/>
        </authorList>
    </citation>
    <scope>NUCLEOTIDE SEQUENCE [LARGE SCALE GENOMIC DNA]</scope>
    <source>
        <strain evidence="8 9">NCTC11370</strain>
    </source>
</reference>
<evidence type="ECO:0000256" key="1">
    <source>
        <dbReference type="ARBA" id="ARBA00022516"/>
    </source>
</evidence>
<evidence type="ECO:0000259" key="7">
    <source>
        <dbReference type="Pfam" id="PF04613"/>
    </source>
</evidence>
<keyword evidence="1" id="KW-0444">Lipid biosynthesis</keyword>
<dbReference type="InterPro" id="IPR001451">
    <property type="entry name" value="Hexapep"/>
</dbReference>
<keyword evidence="3 8" id="KW-0808">Transferase</keyword>
<sequence length="341" mass="35941">MLTLAELANHLDGVWHGNAEHAIFCYASLARATSKDVAYYDNPLLLPALNTTLAGAVLLKSEHQHLFQGNTIVVSQPAQAMVQATRILSAPLSSVSGIDSTAIIHASAQLGQGVAIGPYSVIGAHTQVGDGVTIGANTVIESFVRLGNNSHIGHDVVVHTGCQLGEQVMINSGCVIGASPFNYLKQHGQWQPGFNAGAVVIANQVQIGSNTVIDRGSLSDTYLGSGVCIDNLVQIAHDVMVGKNTIIAGCAAVGAYVQIGADCIIGGASCIAAHVHLADDVVVTGMSTVSKSLAKPGIYSSGTLVHEHRRWRRNAARFRRLDDYMVKLSALEKKLNHIEEE</sequence>
<evidence type="ECO:0000313" key="8">
    <source>
        <dbReference type="EMBL" id="STO22509.1"/>
    </source>
</evidence>
<dbReference type="InterPro" id="IPR020573">
    <property type="entry name" value="UDP_GlcNAc_AcTrfase_non-rep"/>
</dbReference>
<dbReference type="Gene3D" id="3.40.1390.10">
    <property type="entry name" value="MurE/MurF, N-terminal domain"/>
    <property type="match status" value="1"/>
</dbReference>
<feature type="domain" description="UDP-3-O-[3-hydroxymyristoyl] glucosamine N-acyltransferase non-repeat region" evidence="7">
    <location>
        <begin position="23"/>
        <end position="86"/>
    </location>
</feature>
<dbReference type="Gene3D" id="2.160.10.10">
    <property type="entry name" value="Hexapeptide repeat proteins"/>
    <property type="match status" value="1"/>
</dbReference>
<organism evidence="8 9">
    <name type="scientific">Fluoribacter dumoffii</name>
    <dbReference type="NCBI Taxonomy" id="463"/>
    <lineage>
        <taxon>Bacteria</taxon>
        <taxon>Pseudomonadati</taxon>
        <taxon>Pseudomonadota</taxon>
        <taxon>Gammaproteobacteria</taxon>
        <taxon>Legionellales</taxon>
        <taxon>Legionellaceae</taxon>
        <taxon>Fluoribacter</taxon>
    </lineage>
</organism>
<dbReference type="Gene3D" id="1.20.5.170">
    <property type="match status" value="1"/>
</dbReference>
<evidence type="ECO:0000256" key="6">
    <source>
        <dbReference type="ARBA" id="ARBA00023315"/>
    </source>
</evidence>
<accession>A0A377GD38</accession>
<dbReference type="NCBIfam" id="NF002060">
    <property type="entry name" value="PRK00892.1"/>
    <property type="match status" value="1"/>
</dbReference>
<evidence type="ECO:0000256" key="3">
    <source>
        <dbReference type="ARBA" id="ARBA00022679"/>
    </source>
</evidence>
<dbReference type="NCBIfam" id="TIGR01853">
    <property type="entry name" value="lipid_A_lpxD"/>
    <property type="match status" value="1"/>
</dbReference>
<keyword evidence="9" id="KW-1185">Reference proteome</keyword>
<dbReference type="GO" id="GO:0009245">
    <property type="term" value="P:lipid A biosynthetic process"/>
    <property type="evidence" value="ECO:0007669"/>
    <property type="project" value="UniProtKB-KW"/>
</dbReference>
<dbReference type="CDD" id="cd03352">
    <property type="entry name" value="LbH_LpxD"/>
    <property type="match status" value="1"/>
</dbReference>
<dbReference type="EC" id="2.3.1.-" evidence="8"/>
<evidence type="ECO:0000313" key="9">
    <source>
        <dbReference type="Proteomes" id="UP000254554"/>
    </source>
</evidence>
<keyword evidence="6 8" id="KW-0012">Acyltransferase</keyword>
<dbReference type="PANTHER" id="PTHR43378">
    <property type="entry name" value="UDP-3-O-ACYLGLUCOSAMINE N-ACYLTRANSFERASE"/>
    <property type="match status" value="1"/>
</dbReference>
<gene>
    <name evidence="8" type="primary">lpxD_1</name>
    <name evidence="8" type="ORF">NCTC11370_02601</name>
</gene>
<dbReference type="STRING" id="1094715.GCA_000236165_02446"/>
<evidence type="ECO:0000256" key="2">
    <source>
        <dbReference type="ARBA" id="ARBA00022556"/>
    </source>
</evidence>
<protein>
    <submittedName>
        <fullName evidence="8">UDP-3-O-acylglucosamine N-acyltransferase</fullName>
        <ecNumber evidence="8">2.3.1.-</ecNumber>
    </submittedName>
</protein>
<keyword evidence="2" id="KW-0441">Lipid A biosynthesis</keyword>
<dbReference type="Pfam" id="PF00132">
    <property type="entry name" value="Hexapep"/>
    <property type="match status" value="2"/>
</dbReference>
<keyword evidence="5" id="KW-0443">Lipid metabolism</keyword>
<dbReference type="SUPFAM" id="SSF51161">
    <property type="entry name" value="Trimeric LpxA-like enzymes"/>
    <property type="match status" value="1"/>
</dbReference>
<evidence type="ECO:0000256" key="4">
    <source>
        <dbReference type="ARBA" id="ARBA00022737"/>
    </source>
</evidence>